<evidence type="ECO:0008006" key="4">
    <source>
        <dbReference type="Google" id="ProtNLM"/>
    </source>
</evidence>
<feature type="chain" id="PRO_5023116757" description="PUL domain-containing protein" evidence="1">
    <location>
        <begin position="20"/>
        <end position="171"/>
    </location>
</feature>
<dbReference type="Proteomes" id="UP000308652">
    <property type="component" value="Unassembled WGS sequence"/>
</dbReference>
<organism evidence="2 3">
    <name type="scientific">Crucibulum laeve</name>
    <dbReference type="NCBI Taxonomy" id="68775"/>
    <lineage>
        <taxon>Eukaryota</taxon>
        <taxon>Fungi</taxon>
        <taxon>Dikarya</taxon>
        <taxon>Basidiomycota</taxon>
        <taxon>Agaricomycotina</taxon>
        <taxon>Agaricomycetes</taxon>
        <taxon>Agaricomycetidae</taxon>
        <taxon>Agaricales</taxon>
        <taxon>Agaricineae</taxon>
        <taxon>Nidulariaceae</taxon>
        <taxon>Crucibulum</taxon>
    </lineage>
</organism>
<dbReference type="STRING" id="68775.A0A5C3LL73"/>
<reference evidence="2 3" key="1">
    <citation type="journal article" date="2019" name="Nat. Ecol. Evol.">
        <title>Megaphylogeny resolves global patterns of mushroom evolution.</title>
        <authorList>
            <person name="Varga T."/>
            <person name="Krizsan K."/>
            <person name="Foldi C."/>
            <person name="Dima B."/>
            <person name="Sanchez-Garcia M."/>
            <person name="Sanchez-Ramirez S."/>
            <person name="Szollosi G.J."/>
            <person name="Szarkandi J.G."/>
            <person name="Papp V."/>
            <person name="Albert L."/>
            <person name="Andreopoulos W."/>
            <person name="Angelini C."/>
            <person name="Antonin V."/>
            <person name="Barry K.W."/>
            <person name="Bougher N.L."/>
            <person name="Buchanan P."/>
            <person name="Buyck B."/>
            <person name="Bense V."/>
            <person name="Catcheside P."/>
            <person name="Chovatia M."/>
            <person name="Cooper J."/>
            <person name="Damon W."/>
            <person name="Desjardin D."/>
            <person name="Finy P."/>
            <person name="Geml J."/>
            <person name="Haridas S."/>
            <person name="Hughes K."/>
            <person name="Justo A."/>
            <person name="Karasinski D."/>
            <person name="Kautmanova I."/>
            <person name="Kiss B."/>
            <person name="Kocsube S."/>
            <person name="Kotiranta H."/>
            <person name="LaButti K.M."/>
            <person name="Lechner B.E."/>
            <person name="Liimatainen K."/>
            <person name="Lipzen A."/>
            <person name="Lukacs Z."/>
            <person name="Mihaltcheva S."/>
            <person name="Morgado L.N."/>
            <person name="Niskanen T."/>
            <person name="Noordeloos M.E."/>
            <person name="Ohm R.A."/>
            <person name="Ortiz-Santana B."/>
            <person name="Ovrebo C."/>
            <person name="Racz N."/>
            <person name="Riley R."/>
            <person name="Savchenko A."/>
            <person name="Shiryaev A."/>
            <person name="Soop K."/>
            <person name="Spirin V."/>
            <person name="Szebenyi C."/>
            <person name="Tomsovsky M."/>
            <person name="Tulloss R.E."/>
            <person name="Uehling J."/>
            <person name="Grigoriev I.V."/>
            <person name="Vagvolgyi C."/>
            <person name="Papp T."/>
            <person name="Martin F.M."/>
            <person name="Miettinen O."/>
            <person name="Hibbett D.S."/>
            <person name="Nagy L.G."/>
        </authorList>
    </citation>
    <scope>NUCLEOTIDE SEQUENCE [LARGE SCALE GENOMIC DNA]</scope>
    <source>
        <strain evidence="2 3">CBS 166.37</strain>
    </source>
</reference>
<dbReference type="AlphaFoldDB" id="A0A5C3LL73"/>
<protein>
    <recommendedName>
        <fullName evidence="4">PUL domain-containing protein</fullName>
    </recommendedName>
</protein>
<sequence length="171" mass="18680">MLFILHLQALLSFLPGLMLIVGRLFPSSSSSSARNIAFEFPPSNFSSFHLGWNENEVDNVDKCTMLCLMALKFMILLNEAKLGMVKKVMEFMAIVAIAEGTGKYGYSDVHQFASKGVWLAMYGSQADHPRMILLAAFCSAINTLEEPKPRVHSHVAAALITSAKALIGALS</sequence>
<evidence type="ECO:0000256" key="1">
    <source>
        <dbReference type="SAM" id="SignalP"/>
    </source>
</evidence>
<feature type="signal peptide" evidence="1">
    <location>
        <begin position="1"/>
        <end position="19"/>
    </location>
</feature>
<keyword evidence="3" id="KW-1185">Reference proteome</keyword>
<keyword evidence="1" id="KW-0732">Signal</keyword>
<name>A0A5C3LL73_9AGAR</name>
<evidence type="ECO:0000313" key="2">
    <source>
        <dbReference type="EMBL" id="TFK33610.1"/>
    </source>
</evidence>
<proteinExistence type="predicted"/>
<evidence type="ECO:0000313" key="3">
    <source>
        <dbReference type="Proteomes" id="UP000308652"/>
    </source>
</evidence>
<dbReference type="EMBL" id="ML213645">
    <property type="protein sequence ID" value="TFK33610.1"/>
    <property type="molecule type" value="Genomic_DNA"/>
</dbReference>
<accession>A0A5C3LL73</accession>
<gene>
    <name evidence="2" type="ORF">BDQ12DRAFT_670138</name>
</gene>